<feature type="compositionally biased region" description="Low complexity" evidence="6">
    <location>
        <begin position="89"/>
        <end position="105"/>
    </location>
</feature>
<dbReference type="GO" id="GO:0016050">
    <property type="term" value="P:vesicle organization"/>
    <property type="evidence" value="ECO:0007669"/>
    <property type="project" value="UniProtKB-ARBA"/>
</dbReference>
<dbReference type="InterPro" id="IPR019775">
    <property type="entry name" value="WD40_repeat_CS"/>
</dbReference>
<dbReference type="InterPro" id="IPR011993">
    <property type="entry name" value="PH-like_dom_sf"/>
</dbReference>
<keyword evidence="2" id="KW-0677">Repeat</keyword>
<dbReference type="PROSITE" id="PS50294">
    <property type="entry name" value="WD_REPEATS_REGION"/>
    <property type="match status" value="1"/>
</dbReference>
<dbReference type="FunFam" id="1.10.1540.10:FF:000002">
    <property type="entry name" value="WD repeat and FYVE domain containing 3"/>
    <property type="match status" value="1"/>
</dbReference>
<evidence type="ECO:0000256" key="6">
    <source>
        <dbReference type="SAM" id="MobiDB-lite"/>
    </source>
</evidence>
<feature type="compositionally biased region" description="Basic and acidic residues" evidence="6">
    <location>
        <begin position="2343"/>
        <end position="2355"/>
    </location>
</feature>
<dbReference type="GO" id="GO:0005773">
    <property type="term" value="C:vacuole"/>
    <property type="evidence" value="ECO:0007669"/>
    <property type="project" value="UniProtKB-ARBA"/>
</dbReference>
<comment type="caution">
    <text evidence="9">The sequence shown here is derived from an EMBL/GenBank/DDBJ whole genome shotgun (WGS) entry which is preliminary data.</text>
</comment>
<dbReference type="InterPro" id="IPR013320">
    <property type="entry name" value="ConA-like_dom_sf"/>
</dbReference>
<evidence type="ECO:0000256" key="1">
    <source>
        <dbReference type="ARBA" id="ARBA00022574"/>
    </source>
</evidence>
<dbReference type="InterPro" id="IPR016024">
    <property type="entry name" value="ARM-type_fold"/>
</dbReference>
<feature type="compositionally biased region" description="Polar residues" evidence="6">
    <location>
        <begin position="1905"/>
        <end position="1924"/>
    </location>
</feature>
<gene>
    <name evidence="9" type="ORF">RB653_007070</name>
</gene>
<dbReference type="Proteomes" id="UP001344447">
    <property type="component" value="Unassembled WGS sequence"/>
</dbReference>
<sequence>MFKRFKDLIGTSEDQTPQVPHSPGHPPHQYQQQQQPQPPHQQQQQQQQPLSPRSSNSQTSSPIGSTTSSNSTSSFSSPVRKYSGAMEESSAPSSSSNNNNSLNNKINSSNIESHINVWTVMIGSEVEVVRSQATPQKLKALWQDFLSSKSDKDKVMRLNKVLPYFISLYEDKKIDTKSPMADIFGNNSKSFSFAISRRLVKDINEIMKQANSPQQPPQPQQTIKETIAKEIYKFFSTTSGQVSGFELLYSIEILSESNTACAEAITEASIPSMLVRCLQYFFQVPYSTLELTKGILEEKLIRTLCFLSKHKSAIEELQKTDTLSTLFSLMSNECPASHRPLRAKIGSFGLELTDLHPPTITYINSKRIIANIIKELTNYYNYTPETYVTLCRIIVKILSESSKKSTILLDEFQRNDGYTFLVDSLFRLESSKDKPALFEQLLDSICSLVYVGYGNVSLPVENSSVPYQSSINNLKEISNQNYISKNGNAFKVLERYFLKSSYEENRVKILDRILSVYSSNTVNFILLQHTSTLTKFIQEYESLSNGLKLHVMKIVCFVVTVLNCVPFQELSTFSLLVGENPSFYTLEMINQLITTLVSFEFRYKHIFRETGLLDILVKVIDVIAQDIIRLGNKSNQNNNDGEESEIGSGSNGPIVPCMTGNGEQETDSNDQALNSIIKVESFQILLDSLFILISENPDNISLIRSFSIFNILLRFLPYSSVRGKSLRILQQLIKYDPEPTQKEFDGLIKVLTSVNKENYPMKSDILNAIRKLFNISKHARDSFREHGGFVSIISVFASLESSFSPNRKDSRNWDMEKLELIEAISRCTTSALCGNPINRENFEQQVGYRAFSSCLIMTSVLSTEFSKSVVDFIFDMVTENLNASDQLSNQMIINNVESFNVVLDIIPHIENKDFRLQIISRINKMAEYGRYNQEALSKLSIPDWILRRFPSNLSNANDPLQPLLLSLIQTVGANCLSGSELRQFVKLLQPENSPEVLLKILSSMAKSSPTPPYFEFNLSKIPFGYIRVPVSDRAWPPTNGYTIMFWLYIDKFPTVNSNSNNSNNSNNNSNSDQIDLVHIYSDDKKSSLYIYLKNGIITVNIINSSKYVIEIPSYKFVEGKWYHIGIVHARRLLGGTDFKLFVDGFLKYTATKAQYPAQITSGSMLICDIGVSNQNRFPNDSIWRIGTFYLLEDSLGAKHINTIYFLGPNYASNFKGRFSPYQTYEIVNSANLNAIKDLDYGDQLGPLNLAKVSMQIDENKIVVGLCASNKLIRTNNSSKVVYNEIFNSIINELSQNHGVALNVFSSPNGSSPNLLGLQANSGSLASSSSSASSKKELEGRIEIINQADLTTKQRGVLVGSVEAFRRNKVADSIKKIGGMPISLLLLEKAHSEETLFDSLGLLVGLIQYHPTNTHEMSQINGYELLAWVLKKKAALGLFNQNILELLFDLIGINGNCSTTITSRAPHEGTVANWNACKYVMMNWDIWRLTSPTLQRHVINGYNSLIINNNQRRFNIDSLRKVNVIQEIFDILSSSTNEELLPESVASSVINVLYNILSYGGLIEDDIRQISAFLISHLHKDTPTSSSSRRKSSYRGKLATMELSNTATIQLVNHVFYTFLKVVSNCQTHETAAIFRRVSSYWCFFFIDENLPPLTVSLALRVTCIFFLYKYDYCSTFIKKSGFKLLEKVLPSLSGHQEIYLCLLHLLLGGDPKLLVDLDLSSSSGAGGTTIVFHELLRIFTPFEKNLYCIEAAQLILSLIKRSYEDNYQYLEQKQQELQNTNQSLENDELLSSVISNVNINNNNNNSSPLSTSQTISRSVSSSSLSSNVSSSVNNTPTSGLASTFSKVGNLWNKFEEKTLEFAVATGALDENSTGATDAQQAALKKKNRMSISSSSSPFQSKVNSGDDSITNTPTGPHLQRSSFANREDESSSNINNEQSTPINFNLYDEMLPELKMSQFATPEESSNLQHTMLTYFIYLFHENQYFQQECYSQPMVEELISILFPSGRINLPPLYNSTGQTNGIKDRVLDLVVKFLCQIMLSAMRKTSKAISIIEMVLEGSPTTATDEEFILYHSRILLDLMYVVETNITKTEFFDNERVHSNLIKLSSMLVDRVNLEQLVKNNKIIIAKRIFLFIVKILEKLEADRAGLQRTVQSLYKSLNRIILFLINHTTDTDLSFVANHIINHQRIIFSENNLDSDFMNAFCYPSYKLLISDQHEHVDNSIKLWRLLLSLKSSSYIESIASVLQLKVSSGSNQRQSEIIDLKPGFELLRNTSGSNSINNDEFKVWINDNIQTITQVFEENPKKQHLSFKNNEKKHSSEHTLPSLKSRRTERLSKKQRQERKDQSHQEEKYKHITKKAQYFVRSESDRRKKIKQLESDKQKFNAIQWENMRAQITRERAVWGPSEPHPLDKWKLDSTEGPYRMRKKMEKNYNFYKNYPYVPPSFDEQNNSLLPIPCSADSETYMNIVGTEEANLLEPSYWKFDLLSTNQVITSSTNTGSITNNNNNNNIAKSTSHNSNGNNNNINQSTSSNNNNTISTSSTTTPQQPQPKVSSPELSSNEITPPTSPVQSSSEDAFKSPKLQSSTVGGLDLKDGELSRNPSSSELFNDSSSAISDETSGIGSSSNIPTSASTTTLSPPSQTTTTTTATPSQGATTSATNEVDEETSTNNQTASEDETQAFIRLLDPYDQSYLKDAMRKDPRLNGIMYNCGSVDGMDKIEGILIFCPVYMYIFDGYYKDENTGDISEVEEKINSEWLPEGTVLPTKKKIIHYFLKWAYEDIRDILKRRYLLRQVALEIFSTDGRNNLVVYRDEPTRDEVYHTLVNNVSSHNTIGGDAQGITGGQTGNDDNDHDHGGGGRGVRDRFTSIWRKSPLTLKWQQGQISNFQYLMHLNTLAGRSYNDLTQYPVFPWVLSDYESEELDIDDPKVYRDLSKPMGALEEGRAQKFRERFENWDDEEPNEHGHKVPKFHYGTHYSSAAIVLYYLIRLEPFTQHFLKLQGGRWDQPDRLFSSITEAWGSSSQGSTGVVMELIPEFYYLDEFLVNNNKFNFGAKQGGEPIDDIILPPWAKGSPQEFIKLHRKALESDYVSEHLHEWIDLIFGYRQQGKAAEDSLNVFYYLTYEGAVNIDAITDPVEKAATIAQINNFGQTPKQLFDKPHPKRNTSLMGLPFYAKSLTGNFIKDIGEPVGQIRLINDRATCVGFNKVLLPPNHSKFMLWGLPDGSIRYNTGDKIKVLEDHHDGPLTCLTATEDGRICVSGGSDSLICVYNLKRFSLAKRLSGHTGSITCVSASRPYSIIVSGSDDRTCIIWDLNRLCYVRSLDGHEGPISCIGIHDTTGEIVVCSGTTISVYTVNGESLINFKTSQIANDQITCCIWSKGPEWLGENVLLTGHRDGKVKVWGLETRLLPDNNNNSNNNNNNNNDNNNNTTLNNNKLKFKNVIILRATFPNNQSHSTAITSIFLTNDQQKIYTGDITGRVCMWSDNETSQVKQRGWINTDIRGILQSEKK</sequence>
<dbReference type="GO" id="GO:0006909">
    <property type="term" value="P:phagocytosis"/>
    <property type="evidence" value="ECO:0007669"/>
    <property type="project" value="UniProtKB-ARBA"/>
</dbReference>
<evidence type="ECO:0000256" key="3">
    <source>
        <dbReference type="ARBA" id="ARBA00023054"/>
    </source>
</evidence>
<feature type="compositionally biased region" description="Low complexity" evidence="6">
    <location>
        <begin position="2630"/>
        <end position="2661"/>
    </location>
</feature>
<dbReference type="EMBL" id="JAVFKY010000005">
    <property type="protein sequence ID" value="KAK5575935.1"/>
    <property type="molecule type" value="Genomic_DNA"/>
</dbReference>
<dbReference type="Gene3D" id="2.60.120.200">
    <property type="match status" value="1"/>
</dbReference>
<evidence type="ECO:0000313" key="10">
    <source>
        <dbReference type="Proteomes" id="UP001344447"/>
    </source>
</evidence>
<feature type="repeat" description="WD" evidence="4">
    <location>
        <begin position="3280"/>
        <end position="3321"/>
    </location>
</feature>
<dbReference type="GO" id="GO:0007033">
    <property type="term" value="P:vacuole organization"/>
    <property type="evidence" value="ECO:0007669"/>
    <property type="project" value="UniProtKB-ARBA"/>
</dbReference>
<evidence type="ECO:0000259" key="7">
    <source>
        <dbReference type="PROSITE" id="PS50197"/>
    </source>
</evidence>
<dbReference type="SMART" id="SM00320">
    <property type="entry name" value="WD40"/>
    <property type="match status" value="5"/>
</dbReference>
<dbReference type="SMART" id="SM01026">
    <property type="entry name" value="Beach"/>
    <property type="match status" value="1"/>
</dbReference>
<protein>
    <submittedName>
        <fullName evidence="9">Uncharacterized protein</fullName>
    </submittedName>
</protein>
<keyword evidence="1 4" id="KW-0853">WD repeat</keyword>
<feature type="domain" description="BEACH" evidence="7">
    <location>
        <begin position="2865"/>
        <end position="3163"/>
    </location>
</feature>
<dbReference type="Pfam" id="PF16057">
    <property type="entry name" value="DUF4800"/>
    <property type="match status" value="1"/>
</dbReference>
<dbReference type="InterPro" id="IPR000409">
    <property type="entry name" value="BEACH_dom"/>
</dbReference>
<dbReference type="Gene3D" id="2.30.29.30">
    <property type="entry name" value="Pleckstrin-homology domain (PH domain)/Phosphotyrosine-binding domain (PTB)"/>
    <property type="match status" value="1"/>
</dbReference>
<feature type="compositionally biased region" description="Low complexity" evidence="6">
    <location>
        <begin position="1890"/>
        <end position="1903"/>
    </location>
</feature>
<dbReference type="SUPFAM" id="SSF49899">
    <property type="entry name" value="Concanavalin A-like lectins/glucanases"/>
    <property type="match status" value="1"/>
</dbReference>
<dbReference type="FunFam" id="2.130.10.10:FF:000292">
    <property type="entry name" value="Lysosomal trafficking regulator"/>
    <property type="match status" value="1"/>
</dbReference>
<dbReference type="InterPro" id="IPR036372">
    <property type="entry name" value="BEACH_dom_sf"/>
</dbReference>
<dbReference type="PROSITE" id="PS51783">
    <property type="entry name" value="PH_BEACH"/>
    <property type="match status" value="1"/>
</dbReference>
<evidence type="ECO:0000259" key="8">
    <source>
        <dbReference type="PROSITE" id="PS51783"/>
    </source>
</evidence>
<dbReference type="SUPFAM" id="SSF50729">
    <property type="entry name" value="PH domain-like"/>
    <property type="match status" value="1"/>
</dbReference>
<name>A0AAN7TVZ0_9MYCE</name>
<proteinExistence type="predicted"/>
<dbReference type="PROSITE" id="PS50082">
    <property type="entry name" value="WD_REPEATS_2"/>
    <property type="match status" value="1"/>
</dbReference>
<feature type="compositionally biased region" description="Low complexity" evidence="6">
    <location>
        <begin position="2497"/>
        <end position="2546"/>
    </location>
</feature>
<dbReference type="PANTHER" id="PTHR46108">
    <property type="entry name" value="BLUE CHEESE"/>
    <property type="match status" value="1"/>
</dbReference>
<dbReference type="Pfam" id="PF00400">
    <property type="entry name" value="WD40"/>
    <property type="match status" value="3"/>
</dbReference>
<dbReference type="GO" id="GO:0031410">
    <property type="term" value="C:cytoplasmic vesicle"/>
    <property type="evidence" value="ECO:0007669"/>
    <property type="project" value="UniProtKB-ARBA"/>
</dbReference>
<evidence type="ECO:0000256" key="4">
    <source>
        <dbReference type="PROSITE-ProRule" id="PRU00221"/>
    </source>
</evidence>
<feature type="compositionally biased region" description="Basic and acidic residues" evidence="6">
    <location>
        <begin position="2851"/>
        <end position="2861"/>
    </location>
</feature>
<keyword evidence="3 5" id="KW-0175">Coiled coil</keyword>
<feature type="region of interest" description="Disordered" evidence="6">
    <location>
        <begin position="3409"/>
        <end position="3430"/>
    </location>
</feature>
<dbReference type="Pfam" id="PF23295">
    <property type="entry name" value="Arm_4"/>
    <property type="match status" value="1"/>
</dbReference>
<feature type="compositionally biased region" description="Low complexity" evidence="6">
    <location>
        <begin position="27"/>
        <end position="77"/>
    </location>
</feature>
<evidence type="ECO:0000313" key="9">
    <source>
        <dbReference type="EMBL" id="KAK5575935.1"/>
    </source>
</evidence>
<dbReference type="Gene3D" id="1.10.1540.10">
    <property type="entry name" value="BEACH domain"/>
    <property type="match status" value="1"/>
</dbReference>
<feature type="compositionally biased region" description="Polar residues" evidence="6">
    <location>
        <begin position="1931"/>
        <end position="1940"/>
    </location>
</feature>
<dbReference type="GO" id="GO:0030003">
    <property type="term" value="P:intracellular monoatomic cation homeostasis"/>
    <property type="evidence" value="ECO:0007669"/>
    <property type="project" value="UniProtKB-ARBA"/>
</dbReference>
<feature type="region of interest" description="Disordered" evidence="6">
    <location>
        <begin position="1871"/>
        <end position="1940"/>
    </location>
</feature>
<dbReference type="InterPro" id="IPR036322">
    <property type="entry name" value="WD40_repeat_dom_sf"/>
</dbReference>
<feature type="compositionally biased region" description="Low complexity" evidence="6">
    <location>
        <begin position="3410"/>
        <end position="3430"/>
    </location>
</feature>
<reference evidence="9 10" key="1">
    <citation type="submission" date="2023-11" db="EMBL/GenBank/DDBJ databases">
        <title>Dfirmibasis_genome.</title>
        <authorList>
            <person name="Edelbroek B."/>
            <person name="Kjellin J."/>
            <person name="Jerlstrom-Hultqvist J."/>
            <person name="Soderbom F."/>
        </authorList>
    </citation>
    <scope>NUCLEOTIDE SEQUENCE [LARGE SCALE GENOMIC DNA]</scope>
    <source>
        <strain evidence="9 10">TNS-C-14</strain>
    </source>
</reference>
<evidence type="ECO:0000256" key="2">
    <source>
        <dbReference type="ARBA" id="ARBA00022737"/>
    </source>
</evidence>
<feature type="compositionally biased region" description="Polar residues" evidence="6">
    <location>
        <begin position="2601"/>
        <end position="2629"/>
    </location>
</feature>
<dbReference type="Pfam" id="PF14844">
    <property type="entry name" value="PH_BEACH"/>
    <property type="match status" value="1"/>
</dbReference>
<feature type="region of interest" description="Disordered" evidence="6">
    <location>
        <begin position="634"/>
        <end position="666"/>
    </location>
</feature>
<dbReference type="InterPro" id="IPR056252">
    <property type="entry name" value="Alfy-like_Arm-like"/>
</dbReference>
<dbReference type="PANTHER" id="PTHR46108:SF4">
    <property type="entry name" value="BLUE CHEESE"/>
    <property type="match status" value="1"/>
</dbReference>
<dbReference type="Pfam" id="PF02138">
    <property type="entry name" value="Beach"/>
    <property type="match status" value="1"/>
</dbReference>
<feature type="compositionally biased region" description="Polar residues" evidence="6">
    <location>
        <begin position="2547"/>
        <end position="2576"/>
    </location>
</feature>
<keyword evidence="10" id="KW-1185">Reference proteome</keyword>
<organism evidence="9 10">
    <name type="scientific">Dictyostelium firmibasis</name>
    <dbReference type="NCBI Taxonomy" id="79012"/>
    <lineage>
        <taxon>Eukaryota</taxon>
        <taxon>Amoebozoa</taxon>
        <taxon>Evosea</taxon>
        <taxon>Eumycetozoa</taxon>
        <taxon>Dictyostelia</taxon>
        <taxon>Dictyosteliales</taxon>
        <taxon>Dictyosteliaceae</taxon>
        <taxon>Dictyostelium</taxon>
    </lineage>
</organism>
<feature type="region of interest" description="Disordered" evidence="6">
    <location>
        <begin position="1"/>
        <end position="105"/>
    </location>
</feature>
<feature type="region of interest" description="Disordered" evidence="6">
    <location>
        <begin position="2497"/>
        <end position="2679"/>
    </location>
</feature>
<dbReference type="InterPro" id="IPR015943">
    <property type="entry name" value="WD40/YVTN_repeat-like_dom_sf"/>
</dbReference>
<dbReference type="InterPro" id="IPR051944">
    <property type="entry name" value="BEACH_domain_protein"/>
</dbReference>
<feature type="region of interest" description="Disordered" evidence="6">
    <location>
        <begin position="2838"/>
        <end position="2861"/>
    </location>
</feature>
<dbReference type="SUPFAM" id="SSF81837">
    <property type="entry name" value="BEACH domain"/>
    <property type="match status" value="1"/>
</dbReference>
<dbReference type="PROSITE" id="PS50197">
    <property type="entry name" value="BEACH"/>
    <property type="match status" value="1"/>
</dbReference>
<dbReference type="InterPro" id="IPR023362">
    <property type="entry name" value="PH-BEACH_dom"/>
</dbReference>
<dbReference type="CDD" id="cd06071">
    <property type="entry name" value="Beach"/>
    <property type="match status" value="1"/>
</dbReference>
<dbReference type="CDD" id="cd01201">
    <property type="entry name" value="PH_BEACH"/>
    <property type="match status" value="1"/>
</dbReference>
<feature type="compositionally biased region" description="Gly residues" evidence="6">
    <location>
        <begin position="2838"/>
        <end position="2847"/>
    </location>
</feature>
<dbReference type="SUPFAM" id="SSF50978">
    <property type="entry name" value="WD40 repeat-like"/>
    <property type="match status" value="1"/>
</dbReference>
<feature type="region of interest" description="Disordered" evidence="6">
    <location>
        <begin position="2307"/>
        <end position="2355"/>
    </location>
</feature>
<accession>A0AAN7TVZ0</accession>
<dbReference type="Gene3D" id="2.130.10.10">
    <property type="entry name" value="YVTN repeat-like/Quinoprotein amine dehydrogenase"/>
    <property type="match status" value="2"/>
</dbReference>
<feature type="coiled-coil region" evidence="5">
    <location>
        <begin position="1760"/>
        <end position="1790"/>
    </location>
</feature>
<dbReference type="PROSITE" id="PS00678">
    <property type="entry name" value="WD_REPEATS_1"/>
    <property type="match status" value="1"/>
</dbReference>
<feature type="domain" description="BEACH-type PH" evidence="8">
    <location>
        <begin position="2701"/>
        <end position="2826"/>
    </location>
</feature>
<evidence type="ECO:0000256" key="5">
    <source>
        <dbReference type="SAM" id="Coils"/>
    </source>
</evidence>
<dbReference type="SUPFAM" id="SSF48371">
    <property type="entry name" value="ARM repeat"/>
    <property type="match status" value="1"/>
</dbReference>
<dbReference type="InterPro" id="IPR001680">
    <property type="entry name" value="WD40_rpt"/>
</dbReference>